<dbReference type="EMBL" id="BPQR01000038">
    <property type="protein sequence ID" value="GJE06977.1"/>
    <property type="molecule type" value="Genomic_DNA"/>
</dbReference>
<feature type="region of interest" description="Disordered" evidence="1">
    <location>
        <begin position="89"/>
        <end position="124"/>
    </location>
</feature>
<accession>A0ABQ4SUT2</accession>
<evidence type="ECO:0000256" key="1">
    <source>
        <dbReference type="SAM" id="MobiDB-lite"/>
    </source>
</evidence>
<dbReference type="SUPFAM" id="SSF158791">
    <property type="entry name" value="MgtE N-terminal domain-like"/>
    <property type="match status" value="1"/>
</dbReference>
<reference evidence="2" key="2">
    <citation type="submission" date="2021-08" db="EMBL/GenBank/DDBJ databases">
        <authorList>
            <person name="Tani A."/>
            <person name="Ola A."/>
            <person name="Ogura Y."/>
            <person name="Katsura K."/>
            <person name="Hayashi T."/>
        </authorList>
    </citation>
    <scope>NUCLEOTIDE SEQUENCE</scope>
    <source>
        <strain evidence="2">LMG 23639</strain>
    </source>
</reference>
<proteinExistence type="predicted"/>
<gene>
    <name evidence="2" type="ORF">AOPFMNJM_2300</name>
</gene>
<keyword evidence="3" id="KW-1185">Reference proteome</keyword>
<evidence type="ECO:0000313" key="3">
    <source>
        <dbReference type="Proteomes" id="UP001055102"/>
    </source>
</evidence>
<reference evidence="2" key="1">
    <citation type="journal article" date="2021" name="Front. Microbiol.">
        <title>Comprehensive Comparative Genomics and Phenotyping of Methylobacterium Species.</title>
        <authorList>
            <person name="Alessa O."/>
            <person name="Ogura Y."/>
            <person name="Fujitani Y."/>
            <person name="Takami H."/>
            <person name="Hayashi T."/>
            <person name="Sahin N."/>
            <person name="Tani A."/>
        </authorList>
    </citation>
    <scope>NUCLEOTIDE SEQUENCE</scope>
    <source>
        <strain evidence="2">LMG 23639</strain>
    </source>
</reference>
<dbReference type="Proteomes" id="UP001055102">
    <property type="component" value="Unassembled WGS sequence"/>
</dbReference>
<feature type="region of interest" description="Disordered" evidence="1">
    <location>
        <begin position="1"/>
        <end position="33"/>
    </location>
</feature>
<name>A0ABQ4SUT2_9HYPH</name>
<feature type="compositionally biased region" description="Low complexity" evidence="1">
    <location>
        <begin position="12"/>
        <end position="26"/>
    </location>
</feature>
<evidence type="ECO:0000313" key="2">
    <source>
        <dbReference type="EMBL" id="GJE06977.1"/>
    </source>
</evidence>
<comment type="caution">
    <text evidence="2">The sequence shown here is derived from an EMBL/GenBank/DDBJ whole genome shotgun (WGS) entry which is preliminary data.</text>
</comment>
<protein>
    <recommendedName>
        <fullName evidence="4">Flagellar protein FlbB</fullName>
    </recommendedName>
</protein>
<sequence>MSQTSKTVAQPARVAARSGAKAAGRRMSPLGKARLRQPRPVRLRLIDAVVLAACGLLVLKLIGLSTETADPGASLPEFARSLAKARTGYELPDPATTGSVSKPPEEKKTEPPPLPQPERPEPMSPTEKALLEKLGARRDALKSRSEDLDLREKLIGEAERKLQTDLGSLKEAEEKADGSGGRKAEAEKAGLRNIVTMYETMKPKDAARVFDRLGHDVLVPLVLAMNPRKMAEVLAVMQPDSAERLTVALANRARGVEGKPQAAAQALPPSELPAIDPAGAR</sequence>
<organism evidence="2 3">
    <name type="scientific">Methylobacterium jeotgali</name>
    <dbReference type="NCBI Taxonomy" id="381630"/>
    <lineage>
        <taxon>Bacteria</taxon>
        <taxon>Pseudomonadati</taxon>
        <taxon>Pseudomonadota</taxon>
        <taxon>Alphaproteobacteria</taxon>
        <taxon>Hyphomicrobiales</taxon>
        <taxon>Methylobacteriaceae</taxon>
        <taxon>Methylobacterium</taxon>
    </lineage>
</organism>
<feature type="region of interest" description="Disordered" evidence="1">
    <location>
        <begin position="166"/>
        <end position="186"/>
    </location>
</feature>
<feature type="region of interest" description="Disordered" evidence="1">
    <location>
        <begin position="254"/>
        <end position="281"/>
    </location>
</feature>
<evidence type="ECO:0008006" key="4">
    <source>
        <dbReference type="Google" id="ProtNLM"/>
    </source>
</evidence>